<sequence>MPGMCTSSGLMLPTDFNRIPKPQFSMPPLFEIAVKFLIPLWCMASIIFSGIPHKPKPPKRMRAPLASLFFISLVLILLISPIKGSFKESFNRLESKIIRRIERLEERFHK</sequence>
<name>A0A1A9W7L2_9MUSC</name>
<dbReference type="Proteomes" id="UP000091820">
    <property type="component" value="Unassembled WGS sequence"/>
</dbReference>
<proteinExistence type="predicted"/>
<accession>A0A1A9W7L2</accession>
<organism evidence="2 3">
    <name type="scientific">Glossina brevipalpis</name>
    <dbReference type="NCBI Taxonomy" id="37001"/>
    <lineage>
        <taxon>Eukaryota</taxon>
        <taxon>Metazoa</taxon>
        <taxon>Ecdysozoa</taxon>
        <taxon>Arthropoda</taxon>
        <taxon>Hexapoda</taxon>
        <taxon>Insecta</taxon>
        <taxon>Pterygota</taxon>
        <taxon>Neoptera</taxon>
        <taxon>Endopterygota</taxon>
        <taxon>Diptera</taxon>
        <taxon>Brachycera</taxon>
        <taxon>Muscomorpha</taxon>
        <taxon>Hippoboscoidea</taxon>
        <taxon>Glossinidae</taxon>
        <taxon>Glossina</taxon>
    </lineage>
</organism>
<evidence type="ECO:0000256" key="1">
    <source>
        <dbReference type="SAM" id="Phobius"/>
    </source>
</evidence>
<dbReference type="EnsemblMetazoa" id="GBRI009060-RA">
    <property type="protein sequence ID" value="GBRI009060-PA"/>
    <property type="gene ID" value="GBRI009060"/>
</dbReference>
<evidence type="ECO:0000313" key="2">
    <source>
        <dbReference type="EnsemblMetazoa" id="GBRI009060-PA"/>
    </source>
</evidence>
<evidence type="ECO:0000313" key="3">
    <source>
        <dbReference type="Proteomes" id="UP000091820"/>
    </source>
</evidence>
<feature type="transmembrane region" description="Helical" evidence="1">
    <location>
        <begin position="63"/>
        <end position="82"/>
    </location>
</feature>
<keyword evidence="3" id="KW-1185">Reference proteome</keyword>
<keyword evidence="1" id="KW-0812">Transmembrane</keyword>
<protein>
    <submittedName>
        <fullName evidence="2">Uncharacterized protein</fullName>
    </submittedName>
</protein>
<reference evidence="2" key="2">
    <citation type="submission" date="2020-05" db="UniProtKB">
        <authorList>
            <consortium name="EnsemblMetazoa"/>
        </authorList>
    </citation>
    <scope>IDENTIFICATION</scope>
    <source>
        <strain evidence="2">IAEA</strain>
    </source>
</reference>
<keyword evidence="1" id="KW-1133">Transmembrane helix</keyword>
<keyword evidence="1" id="KW-0472">Membrane</keyword>
<feature type="transmembrane region" description="Helical" evidence="1">
    <location>
        <begin position="32"/>
        <end position="51"/>
    </location>
</feature>
<reference evidence="3" key="1">
    <citation type="submission" date="2014-03" db="EMBL/GenBank/DDBJ databases">
        <authorList>
            <person name="Aksoy S."/>
            <person name="Warren W."/>
            <person name="Wilson R.K."/>
        </authorList>
    </citation>
    <scope>NUCLEOTIDE SEQUENCE [LARGE SCALE GENOMIC DNA]</scope>
    <source>
        <strain evidence="3">IAEA</strain>
    </source>
</reference>
<dbReference type="VEuPathDB" id="VectorBase:GBRI009060"/>
<dbReference type="AlphaFoldDB" id="A0A1A9W7L2"/>